<dbReference type="Proteomes" id="UP000515160">
    <property type="component" value="Chromosome 2R"/>
</dbReference>
<accession>A0A6P8XJ53</accession>
<gene>
    <name evidence="3" type="primary">LOC117576117</name>
</gene>
<evidence type="ECO:0000313" key="3">
    <source>
        <dbReference type="RefSeq" id="XP_034116566.1"/>
    </source>
</evidence>
<dbReference type="RefSeq" id="XP_034116566.1">
    <property type="nucleotide sequence ID" value="XM_034260675.2"/>
</dbReference>
<feature type="region of interest" description="Disordered" evidence="1">
    <location>
        <begin position="158"/>
        <end position="180"/>
    </location>
</feature>
<feature type="compositionally biased region" description="Polar residues" evidence="1">
    <location>
        <begin position="20"/>
        <end position="32"/>
    </location>
</feature>
<dbReference type="AlphaFoldDB" id="A0A6P8XJ53"/>
<name>A0A6P8XJ53_DROAB</name>
<dbReference type="GeneID" id="117576117"/>
<evidence type="ECO:0000313" key="2">
    <source>
        <dbReference type="Proteomes" id="UP000515160"/>
    </source>
</evidence>
<feature type="compositionally biased region" description="Low complexity" evidence="1">
    <location>
        <begin position="163"/>
        <end position="175"/>
    </location>
</feature>
<evidence type="ECO:0000256" key="1">
    <source>
        <dbReference type="SAM" id="MobiDB-lite"/>
    </source>
</evidence>
<organism evidence="2 3">
    <name type="scientific">Drosophila albomicans</name>
    <name type="common">Fruit fly</name>
    <dbReference type="NCBI Taxonomy" id="7291"/>
    <lineage>
        <taxon>Eukaryota</taxon>
        <taxon>Metazoa</taxon>
        <taxon>Ecdysozoa</taxon>
        <taxon>Arthropoda</taxon>
        <taxon>Hexapoda</taxon>
        <taxon>Insecta</taxon>
        <taxon>Pterygota</taxon>
        <taxon>Neoptera</taxon>
        <taxon>Endopterygota</taxon>
        <taxon>Diptera</taxon>
        <taxon>Brachycera</taxon>
        <taxon>Muscomorpha</taxon>
        <taxon>Ephydroidea</taxon>
        <taxon>Drosophilidae</taxon>
        <taxon>Drosophila</taxon>
    </lineage>
</organism>
<feature type="compositionally biased region" description="Polar residues" evidence="1">
    <location>
        <begin position="92"/>
        <end position="102"/>
    </location>
</feature>
<proteinExistence type="predicted"/>
<feature type="region of interest" description="Disordered" evidence="1">
    <location>
        <begin position="75"/>
        <end position="122"/>
    </location>
</feature>
<sequence>MSNLQDVPLAEPENIPPPTEQQNVTGNKSNSLKRFFKMGKKSASSQDINADACEVVVEDQEGIKDPAKPRTISRLLTRLKGANKTGDLPATEATTEPASGSNPPVVEEVSERVAPTPNAKPTLKTSISSYWKLLFHRQKAANRQGADADAAGEQPTIEPKEMQQQQQKLVQQEQQTDPIKAEDAYTVTPATSKQDLEAMVPQKLTELKTASHCIPQILEEVQVLPISDEIVDPTLEEAIEN</sequence>
<feature type="region of interest" description="Disordered" evidence="1">
    <location>
        <begin position="1"/>
        <end position="32"/>
    </location>
</feature>
<dbReference type="OrthoDB" id="7866379at2759"/>
<reference evidence="3" key="1">
    <citation type="submission" date="2025-08" db="UniProtKB">
        <authorList>
            <consortium name="RefSeq"/>
        </authorList>
    </citation>
    <scope>IDENTIFICATION</scope>
    <source>
        <strain evidence="3">15112-1751.03</strain>
        <tissue evidence="3">Whole Adult</tissue>
    </source>
</reference>
<protein>
    <submittedName>
        <fullName evidence="3">Uncharacterized protein LOC117576117</fullName>
    </submittedName>
</protein>
<keyword evidence="2" id="KW-1185">Reference proteome</keyword>